<evidence type="ECO:0000313" key="2">
    <source>
        <dbReference type="EMBL" id="GAA0272151.1"/>
    </source>
</evidence>
<sequence>MGTDITKTTSSAEARFEELGLSFPPSPKRMGNFVSAVRVGDLLFLSGQGSHDHLGKVGVDLDIDTAYEAARECALRLLGLVKDELGSLDRVKRVVKLLGFVNCEAGFDRSPLIVNGASDLLVEVFGEAGRHARSAFGAIALPHNFAVEIEMIVQIES</sequence>
<dbReference type="Proteomes" id="UP001501867">
    <property type="component" value="Unassembled WGS sequence"/>
</dbReference>
<dbReference type="CDD" id="cd02199">
    <property type="entry name" value="YjgF_YER057c_UK114_like_1"/>
    <property type="match status" value="1"/>
</dbReference>
<feature type="domain" description="Endoribonuclease L-PSP/chorismate mutase-like" evidence="1">
    <location>
        <begin position="14"/>
        <end position="145"/>
    </location>
</feature>
<keyword evidence="3" id="KW-1185">Reference proteome</keyword>
<evidence type="ECO:0000259" key="1">
    <source>
        <dbReference type="Pfam" id="PF14588"/>
    </source>
</evidence>
<dbReference type="SUPFAM" id="SSF55298">
    <property type="entry name" value="YjgF-like"/>
    <property type="match status" value="1"/>
</dbReference>
<organism evidence="2 3">
    <name type="scientific">Streptomyces polychromogenes</name>
    <dbReference type="NCBI Taxonomy" id="67342"/>
    <lineage>
        <taxon>Bacteria</taxon>
        <taxon>Bacillati</taxon>
        <taxon>Actinomycetota</taxon>
        <taxon>Actinomycetes</taxon>
        <taxon>Kitasatosporales</taxon>
        <taxon>Streptomycetaceae</taxon>
        <taxon>Streptomyces</taxon>
    </lineage>
</organism>
<accession>A0ABP3ESM4</accession>
<reference evidence="3" key="1">
    <citation type="journal article" date="2019" name="Int. J. Syst. Evol. Microbiol.">
        <title>The Global Catalogue of Microorganisms (GCM) 10K type strain sequencing project: providing services to taxonomists for standard genome sequencing and annotation.</title>
        <authorList>
            <consortium name="The Broad Institute Genomics Platform"/>
            <consortium name="The Broad Institute Genome Sequencing Center for Infectious Disease"/>
            <person name="Wu L."/>
            <person name="Ma J."/>
        </authorList>
    </citation>
    <scope>NUCLEOTIDE SEQUENCE [LARGE SCALE GENOMIC DNA]</scope>
    <source>
        <strain evidence="3">JCM 4505</strain>
    </source>
</reference>
<dbReference type="EMBL" id="BAAABV010000006">
    <property type="protein sequence ID" value="GAA0272151.1"/>
    <property type="molecule type" value="Genomic_DNA"/>
</dbReference>
<proteinExistence type="predicted"/>
<dbReference type="Gene3D" id="3.30.1330.40">
    <property type="entry name" value="RutC-like"/>
    <property type="match status" value="1"/>
</dbReference>
<gene>
    <name evidence="2" type="ORF">GCM10010302_07160</name>
</gene>
<dbReference type="InterPro" id="IPR013813">
    <property type="entry name" value="Endoribo_LPSP/chorism_mut-like"/>
</dbReference>
<protein>
    <submittedName>
        <fullName evidence="2">RidA family protein</fullName>
    </submittedName>
</protein>
<comment type="caution">
    <text evidence="2">The sequence shown here is derived from an EMBL/GenBank/DDBJ whole genome shotgun (WGS) entry which is preliminary data.</text>
</comment>
<evidence type="ECO:0000313" key="3">
    <source>
        <dbReference type="Proteomes" id="UP001501867"/>
    </source>
</evidence>
<dbReference type="Pfam" id="PF14588">
    <property type="entry name" value="YjgF_endoribonc"/>
    <property type="match status" value="1"/>
</dbReference>
<dbReference type="PANTHER" id="PTHR43760:SF1">
    <property type="entry name" value="ENDORIBONUCLEASE L-PSP_CHORISMATE MUTASE-LIKE DOMAIN-CONTAINING PROTEIN"/>
    <property type="match status" value="1"/>
</dbReference>
<dbReference type="InterPro" id="IPR035959">
    <property type="entry name" value="RutC-like_sf"/>
</dbReference>
<name>A0ABP3ESM4_9ACTN</name>
<dbReference type="PANTHER" id="PTHR43760">
    <property type="entry name" value="ENDORIBONUCLEASE-RELATED"/>
    <property type="match status" value="1"/>
</dbReference>
<dbReference type="RefSeq" id="WP_344152167.1">
    <property type="nucleotide sequence ID" value="NZ_BAAABV010000006.1"/>
</dbReference>